<dbReference type="InterPro" id="IPR011429">
    <property type="entry name" value="Cyt_c_Planctomycete-type"/>
</dbReference>
<protein>
    <recommendedName>
        <fullName evidence="6">Cytochrome C Planctomycete-type domain-containing protein</fullName>
    </recommendedName>
</protein>
<feature type="domain" description="Cytochrome C Planctomycete-type" evidence="2">
    <location>
        <begin position="185"/>
        <end position="244"/>
    </location>
</feature>
<dbReference type="PANTHER" id="PTHR35889:SF3">
    <property type="entry name" value="F-BOX DOMAIN-CONTAINING PROTEIN"/>
    <property type="match status" value="1"/>
</dbReference>
<accession>A0ABQ1V3J6</accession>
<keyword evidence="5" id="KW-1185">Reference proteome</keyword>
<evidence type="ECO:0000256" key="1">
    <source>
        <dbReference type="SAM" id="Phobius"/>
    </source>
</evidence>
<dbReference type="SUPFAM" id="SSF52047">
    <property type="entry name" value="RNI-like"/>
    <property type="match status" value="1"/>
</dbReference>
<proteinExistence type="predicted"/>
<feature type="transmembrane region" description="Helical" evidence="1">
    <location>
        <begin position="47"/>
        <end position="68"/>
    </location>
</feature>
<evidence type="ECO:0000259" key="2">
    <source>
        <dbReference type="Pfam" id="PF07635"/>
    </source>
</evidence>
<dbReference type="PANTHER" id="PTHR35889">
    <property type="entry name" value="CYCLOINULO-OLIGOSACCHARIDE FRUCTANOTRANSFERASE-RELATED"/>
    <property type="match status" value="1"/>
</dbReference>
<evidence type="ECO:0000259" key="3">
    <source>
        <dbReference type="Pfam" id="PF09990"/>
    </source>
</evidence>
<dbReference type="Pfam" id="PF07635">
    <property type="entry name" value="PSCyt1"/>
    <property type="match status" value="1"/>
</dbReference>
<feature type="transmembrane region" description="Helical" evidence="1">
    <location>
        <begin position="109"/>
        <end position="129"/>
    </location>
</feature>
<reference evidence="5" key="1">
    <citation type="journal article" date="2019" name="Int. J. Syst. Evol. Microbiol.">
        <title>The Global Catalogue of Microorganisms (GCM) 10K type strain sequencing project: providing services to taxonomists for standard genome sequencing and annotation.</title>
        <authorList>
            <consortium name="The Broad Institute Genomics Platform"/>
            <consortium name="The Broad Institute Genome Sequencing Center for Infectious Disease"/>
            <person name="Wu L."/>
            <person name="Ma J."/>
        </authorList>
    </citation>
    <scope>NUCLEOTIDE SEQUENCE [LARGE SCALE GENOMIC DNA]</scope>
    <source>
        <strain evidence="5">CGMCC 1.15407</strain>
    </source>
</reference>
<comment type="caution">
    <text evidence="4">The sequence shown here is derived from an EMBL/GenBank/DDBJ whole genome shotgun (WGS) entry which is preliminary data.</text>
</comment>
<keyword evidence="1" id="KW-0472">Membrane</keyword>
<keyword evidence="1" id="KW-1133">Transmembrane helix</keyword>
<feature type="transmembrane region" description="Helical" evidence="1">
    <location>
        <begin position="13"/>
        <end position="35"/>
    </location>
</feature>
<name>A0ABQ1V3J6_9BACT</name>
<dbReference type="InterPro" id="IPR032675">
    <property type="entry name" value="LRR_dom_sf"/>
</dbReference>
<evidence type="ECO:0000313" key="4">
    <source>
        <dbReference type="EMBL" id="GGF36587.1"/>
    </source>
</evidence>
<dbReference type="Proteomes" id="UP000647339">
    <property type="component" value="Unassembled WGS sequence"/>
</dbReference>
<dbReference type="EMBL" id="BMIU01000012">
    <property type="protein sequence ID" value="GGF36587.1"/>
    <property type="molecule type" value="Genomic_DNA"/>
</dbReference>
<feature type="domain" description="DUF2231" evidence="3">
    <location>
        <begin position="10"/>
        <end position="133"/>
    </location>
</feature>
<keyword evidence="1" id="KW-0812">Transmembrane</keyword>
<dbReference type="RefSeq" id="WP_137403619.1">
    <property type="nucleotide sequence ID" value="NZ_BMIU01000012.1"/>
</dbReference>
<dbReference type="Gene3D" id="3.80.10.10">
    <property type="entry name" value="Ribonuclease Inhibitor"/>
    <property type="match status" value="1"/>
</dbReference>
<evidence type="ECO:0000313" key="5">
    <source>
        <dbReference type="Proteomes" id="UP000647339"/>
    </source>
</evidence>
<dbReference type="InterPro" id="IPR019251">
    <property type="entry name" value="DUF2231_TM"/>
</dbReference>
<evidence type="ECO:0008006" key="6">
    <source>
        <dbReference type="Google" id="ProtNLM"/>
    </source>
</evidence>
<feature type="transmembrane region" description="Helical" evidence="1">
    <location>
        <begin position="80"/>
        <end position="97"/>
    </location>
</feature>
<gene>
    <name evidence="4" type="ORF">GCM10011339_26420</name>
</gene>
<sequence length="463" mass="50176">MDWSQFIGRFHPLVVHLPIGFLLFGLLLELVAVFRKSKEPDLRKVTAWSYLAGSVGALMSALIGLLLAQGGGYEAGALSLHKWMGFALVVLTAVLYWSKSKKWDKKSPVIAYGLVAVSFILVSLTGHLGGNLTHGSDYLLAHAPAPIKRLAGMSPNGNSQNTLPGNSDSILVFSHIIQPILEEKCTGCHNPSKAKGGLDLSSYEAIQSGGDEGSVLSGSSSLESELVHRVTLPTDNEKYMPPQGNGLSYGEIALLKWWVSQGATDSLKLAGEELPQEIIAVMDRDYGVDASPRSFIEKLLPPEVDDEKIAQANETGLMVSRLTPDSQILELRMTSNKLTSSAPGLLEDMARNIVYADFSGAKLSPEDVGAIGKMQNLIRIDLRHSNVSDEQMETLANLPHLEVVNVYGTGISKAGFDALAKTPQKLKIYLWKTAVSNEELQTLRQDYPHLELIGGANEKMKSS</sequence>
<organism evidence="4 5">
    <name type="scientific">Echinicola rosea</name>
    <dbReference type="NCBI Taxonomy" id="1807691"/>
    <lineage>
        <taxon>Bacteria</taxon>
        <taxon>Pseudomonadati</taxon>
        <taxon>Bacteroidota</taxon>
        <taxon>Cytophagia</taxon>
        <taxon>Cytophagales</taxon>
        <taxon>Cyclobacteriaceae</taxon>
        <taxon>Echinicola</taxon>
    </lineage>
</organism>
<dbReference type="Pfam" id="PF09990">
    <property type="entry name" value="DUF2231"/>
    <property type="match status" value="1"/>
</dbReference>